<dbReference type="EMBL" id="NAJO01000033">
    <property type="protein sequence ID" value="OQO00792.1"/>
    <property type="molecule type" value="Genomic_DNA"/>
</dbReference>
<accession>A0A1V8SPG5</accession>
<organism evidence="1 2">
    <name type="scientific">Cryoendolithus antarcticus</name>
    <dbReference type="NCBI Taxonomy" id="1507870"/>
    <lineage>
        <taxon>Eukaryota</taxon>
        <taxon>Fungi</taxon>
        <taxon>Dikarya</taxon>
        <taxon>Ascomycota</taxon>
        <taxon>Pezizomycotina</taxon>
        <taxon>Dothideomycetes</taxon>
        <taxon>Dothideomycetidae</taxon>
        <taxon>Cladosporiales</taxon>
        <taxon>Cladosporiaceae</taxon>
        <taxon>Cryoendolithus</taxon>
    </lineage>
</organism>
<protein>
    <submittedName>
        <fullName evidence="1">Uncharacterized protein</fullName>
    </submittedName>
</protein>
<proteinExistence type="predicted"/>
<sequence length="622" mass="71531">MAVMRYVGCTRWNLPTDPNPGYDKELDPATAIVRREGEDDEQYDFRWSRVADFTDWAQRFENYTNLPIDCDNAEQEAKGLQFAEDVQQELFALEDSFITARPLLDDLDFWAHLDGPRFYTWDSVHPYLKRYATEWRTPCIRHLAAIRRRYLLHASEVKAPVNAIVRTGLLAQMRQDRRLLDTILSDHEVRKAAAPDTTRVVRDVAWMFSCFEHFRKSIDEPETRAPSAAFAEVRWRLLMMRSMIQFTGEYELCHQPFSTFVDVAYIFVALLLKMSGKALGISFKPTALDVDLEFGLNEKDLQLFRNDVLHLGAGWVDKVKAMPQTHAATLRFQPRIRLYTQHLIADLLWMTRAVEKLAEAEGSVHPRIRSAFGHTHFEILIIDGIMRSSKLTILGPVLEVLTAYMQWGSIMLTQFVIVPDTAVTKGLGDPRNIQGFTEFTKGMHDKTIRDLRVLGLPTSGPITRKAWPTNSDKPFIVVHTLDRLLLFRESMMNATSTRHDLGRAKMFVDDIYEVLSTCALLFTDDVFAKYYCNTWPSRKSVWDLLKALSEWHDDIGTHIALHVLPSSQANVCPFERYMSLAPWDAGPETDMTVAYREIHRTVRDGPTQANDREAEFKSMQIG</sequence>
<reference evidence="2" key="1">
    <citation type="submission" date="2017-03" db="EMBL/GenBank/DDBJ databases">
        <title>Genomes of endolithic fungi from Antarctica.</title>
        <authorList>
            <person name="Coleine C."/>
            <person name="Masonjones S."/>
            <person name="Stajich J.E."/>
        </authorList>
    </citation>
    <scope>NUCLEOTIDE SEQUENCE [LARGE SCALE GENOMIC DNA]</scope>
    <source>
        <strain evidence="2">CCFEE 5527</strain>
    </source>
</reference>
<comment type="caution">
    <text evidence="1">The sequence shown here is derived from an EMBL/GenBank/DDBJ whole genome shotgun (WGS) entry which is preliminary data.</text>
</comment>
<name>A0A1V8SPG5_9PEZI</name>
<evidence type="ECO:0000313" key="2">
    <source>
        <dbReference type="Proteomes" id="UP000192596"/>
    </source>
</evidence>
<evidence type="ECO:0000313" key="1">
    <source>
        <dbReference type="EMBL" id="OQO00792.1"/>
    </source>
</evidence>
<dbReference type="Proteomes" id="UP000192596">
    <property type="component" value="Unassembled WGS sequence"/>
</dbReference>
<dbReference type="AlphaFoldDB" id="A0A1V8SPG5"/>
<dbReference type="InParanoid" id="A0A1V8SPG5"/>
<gene>
    <name evidence="1" type="ORF">B0A48_13479</name>
</gene>
<keyword evidence="2" id="KW-1185">Reference proteome</keyword>